<feature type="transmembrane region" description="Helical" evidence="6">
    <location>
        <begin position="74"/>
        <end position="91"/>
    </location>
</feature>
<evidence type="ECO:0000256" key="3">
    <source>
        <dbReference type="ARBA" id="ARBA00022692"/>
    </source>
</evidence>
<dbReference type="AlphaFoldDB" id="A0A081NDP6"/>
<keyword evidence="2" id="KW-1003">Cell membrane</keyword>
<feature type="transmembrane region" description="Helical" evidence="6">
    <location>
        <begin position="97"/>
        <end position="117"/>
    </location>
</feature>
<reference evidence="7 8" key="1">
    <citation type="submission" date="2014-06" db="EMBL/GenBank/DDBJ databases">
        <title>Whole Genome Sequences of Three Symbiotic Endozoicomonas Bacteria.</title>
        <authorList>
            <person name="Neave M.J."/>
            <person name="Apprill A."/>
            <person name="Voolstra C.R."/>
        </authorList>
    </citation>
    <scope>NUCLEOTIDE SEQUENCE [LARGE SCALE GENOMIC DNA]</scope>
    <source>
        <strain evidence="7 8">DSM 25634</strain>
    </source>
</reference>
<accession>A0A081NDP6</accession>
<evidence type="ECO:0000256" key="4">
    <source>
        <dbReference type="ARBA" id="ARBA00022989"/>
    </source>
</evidence>
<dbReference type="Proteomes" id="UP000028073">
    <property type="component" value="Unassembled WGS sequence"/>
</dbReference>
<feature type="transmembrane region" description="Helical" evidence="6">
    <location>
        <begin position="31"/>
        <end position="54"/>
    </location>
</feature>
<evidence type="ECO:0000256" key="2">
    <source>
        <dbReference type="ARBA" id="ARBA00022475"/>
    </source>
</evidence>
<protein>
    <recommendedName>
        <fullName evidence="9">F0F1 ATP synthase subunit I</fullName>
    </recommendedName>
</protein>
<keyword evidence="4 6" id="KW-1133">Transmembrane helix</keyword>
<evidence type="ECO:0000313" key="7">
    <source>
        <dbReference type="EMBL" id="KEQ16569.1"/>
    </source>
</evidence>
<proteinExistence type="predicted"/>
<keyword evidence="8" id="KW-1185">Reference proteome</keyword>
<dbReference type="GO" id="GO:0005886">
    <property type="term" value="C:plasma membrane"/>
    <property type="evidence" value="ECO:0007669"/>
    <property type="project" value="UniProtKB-SubCell"/>
</dbReference>
<evidence type="ECO:0008006" key="9">
    <source>
        <dbReference type="Google" id="ProtNLM"/>
    </source>
</evidence>
<sequence length="119" mass="12913">MQQPRMHRVVVAQLLATVCLSLLLLPLSKSYAISALSGGLACSIPNAFLVWKAFRYRGASAAQKIARSFYQGEAGKFALTVLAFVLIFTLMPSIEPLALFGAFALIQAVNWLTPLLIKS</sequence>
<evidence type="ECO:0000256" key="5">
    <source>
        <dbReference type="ARBA" id="ARBA00023136"/>
    </source>
</evidence>
<organism evidence="7 8">
    <name type="scientific">Endozoicomonas numazuensis</name>
    <dbReference type="NCBI Taxonomy" id="1137799"/>
    <lineage>
        <taxon>Bacteria</taxon>
        <taxon>Pseudomonadati</taxon>
        <taxon>Pseudomonadota</taxon>
        <taxon>Gammaproteobacteria</taxon>
        <taxon>Oceanospirillales</taxon>
        <taxon>Endozoicomonadaceae</taxon>
        <taxon>Endozoicomonas</taxon>
    </lineage>
</organism>
<comment type="subcellular location">
    <subcellularLocation>
        <location evidence="1">Cell membrane</location>
        <topology evidence="1">Multi-pass membrane protein</topology>
    </subcellularLocation>
</comment>
<dbReference type="EMBL" id="JOKH01000005">
    <property type="protein sequence ID" value="KEQ16569.1"/>
    <property type="molecule type" value="Genomic_DNA"/>
</dbReference>
<keyword evidence="3 6" id="KW-0812">Transmembrane</keyword>
<dbReference type="STRING" id="1137799.GZ78_22300"/>
<dbReference type="eggNOG" id="COG3312">
    <property type="taxonomic scope" value="Bacteria"/>
</dbReference>
<evidence type="ECO:0000313" key="8">
    <source>
        <dbReference type="Proteomes" id="UP000028073"/>
    </source>
</evidence>
<evidence type="ECO:0000256" key="1">
    <source>
        <dbReference type="ARBA" id="ARBA00004651"/>
    </source>
</evidence>
<name>A0A081NDP6_9GAMM</name>
<dbReference type="InterPro" id="IPR005598">
    <property type="entry name" value="ATP_synth_I"/>
</dbReference>
<evidence type="ECO:0000256" key="6">
    <source>
        <dbReference type="SAM" id="Phobius"/>
    </source>
</evidence>
<feature type="transmembrane region" description="Helical" evidence="6">
    <location>
        <begin position="7"/>
        <end position="25"/>
    </location>
</feature>
<comment type="caution">
    <text evidence="7">The sequence shown here is derived from an EMBL/GenBank/DDBJ whole genome shotgun (WGS) entry which is preliminary data.</text>
</comment>
<gene>
    <name evidence="7" type="ORF">GZ78_22300</name>
</gene>
<keyword evidence="5 6" id="KW-0472">Membrane</keyword>
<dbReference type="Pfam" id="PF03899">
    <property type="entry name" value="ATP-synt_I"/>
    <property type="match status" value="1"/>
</dbReference>